<organism evidence="5 6">
    <name type="scientific">Allomeiothermus silvanus (strain ATCC 700542 / DSM 9946 / NBRC 106475 / NCIMB 13440 / VI-R2)</name>
    <name type="common">Thermus silvanus</name>
    <dbReference type="NCBI Taxonomy" id="526227"/>
    <lineage>
        <taxon>Bacteria</taxon>
        <taxon>Thermotogati</taxon>
        <taxon>Deinococcota</taxon>
        <taxon>Deinococci</taxon>
        <taxon>Thermales</taxon>
        <taxon>Thermaceae</taxon>
        <taxon>Allomeiothermus</taxon>
    </lineage>
</organism>
<dbReference type="Proteomes" id="UP000001916">
    <property type="component" value="Chromosome"/>
</dbReference>
<evidence type="ECO:0000256" key="2">
    <source>
        <dbReference type="ARBA" id="ARBA00023002"/>
    </source>
</evidence>
<dbReference type="FunFam" id="3.40.50.720:FF:000084">
    <property type="entry name" value="Short-chain dehydrogenase reductase"/>
    <property type="match status" value="1"/>
</dbReference>
<dbReference type="PANTHER" id="PTHR44196">
    <property type="entry name" value="DEHYDROGENASE/REDUCTASE SDR FAMILY MEMBER 7B"/>
    <property type="match status" value="1"/>
</dbReference>
<keyword evidence="6" id="KW-1185">Reference proteome</keyword>
<dbReference type="eggNOG" id="COG4221">
    <property type="taxonomic scope" value="Bacteria"/>
</dbReference>
<feature type="domain" description="Ketoreductase" evidence="4">
    <location>
        <begin position="5"/>
        <end position="190"/>
    </location>
</feature>
<dbReference type="RefSeq" id="WP_013157648.1">
    <property type="nucleotide sequence ID" value="NC_014212.1"/>
</dbReference>
<evidence type="ECO:0000313" key="6">
    <source>
        <dbReference type="Proteomes" id="UP000001916"/>
    </source>
</evidence>
<dbReference type="NCBIfam" id="NF005594">
    <property type="entry name" value="PRK07326.1"/>
    <property type="match status" value="1"/>
</dbReference>
<gene>
    <name evidence="5" type="ordered locus">Mesil_1171</name>
</gene>
<dbReference type="AlphaFoldDB" id="D7BDR9"/>
<protein>
    <submittedName>
        <fullName evidence="5">Short-chain dehydrogenase/reductase SDR</fullName>
    </submittedName>
</protein>
<dbReference type="PANTHER" id="PTHR44196:SF1">
    <property type="entry name" value="DEHYDROGENASE_REDUCTASE SDR FAMILY MEMBER 7B"/>
    <property type="match status" value="1"/>
</dbReference>
<evidence type="ECO:0000256" key="3">
    <source>
        <dbReference type="RuleBase" id="RU000363"/>
    </source>
</evidence>
<sequence length="238" mass="25510">MLKGKVALVTGASRGIGFSIARALAWEGVRVGLFARNQEQLAEVEQELKSAQPNGGEVLSLPGDVTRPQDAERAVAQLEAAFGGLDYLINNAGVGIFKPVQDFSPEEWQQVLETNLSGPFYMTRAAIPALLRRGGGYIINIGSLAGKNAFAGGAAYNASKFGLIGFSEAVMQDLRYYGIRVSTILPGSVDTAFAGNSTGAEWKIQPEDIVEAVRYLLTSNPRTIPSQIELRPSRPPKK</sequence>
<evidence type="ECO:0000259" key="4">
    <source>
        <dbReference type="SMART" id="SM00822"/>
    </source>
</evidence>
<dbReference type="HOGENOM" id="CLU_010194_2_10_0"/>
<evidence type="ECO:0000256" key="1">
    <source>
        <dbReference type="ARBA" id="ARBA00006484"/>
    </source>
</evidence>
<dbReference type="SMART" id="SM00822">
    <property type="entry name" value="PKS_KR"/>
    <property type="match status" value="1"/>
</dbReference>
<reference evidence="5 6" key="1">
    <citation type="journal article" date="2010" name="Stand. Genomic Sci.">
        <title>Complete genome sequence of Meiothermus silvanus type strain (VI-R2).</title>
        <authorList>
            <person name="Sikorski J."/>
            <person name="Tindall B.J."/>
            <person name="Lowry S."/>
            <person name="Lucas S."/>
            <person name="Nolan M."/>
            <person name="Copeland A."/>
            <person name="Glavina Del Rio T."/>
            <person name="Tice H."/>
            <person name="Cheng J.F."/>
            <person name="Han C."/>
            <person name="Pitluck S."/>
            <person name="Liolios K."/>
            <person name="Ivanova N."/>
            <person name="Mavromatis K."/>
            <person name="Mikhailova N."/>
            <person name="Pati A."/>
            <person name="Goodwin L."/>
            <person name="Chen A."/>
            <person name="Palaniappan K."/>
            <person name="Land M."/>
            <person name="Hauser L."/>
            <person name="Chang Y.J."/>
            <person name="Jeffries C.D."/>
            <person name="Rohde M."/>
            <person name="Goker M."/>
            <person name="Woyke T."/>
            <person name="Bristow J."/>
            <person name="Eisen J.A."/>
            <person name="Markowitz V."/>
            <person name="Hugenholtz P."/>
            <person name="Kyrpides N.C."/>
            <person name="Klenk H.P."/>
            <person name="Lapidus A."/>
        </authorList>
    </citation>
    <scope>NUCLEOTIDE SEQUENCE [LARGE SCALE GENOMIC DNA]</scope>
    <source>
        <strain evidence="6">ATCC 700542 / DSM 9946 / VI-R2</strain>
    </source>
</reference>
<evidence type="ECO:0000313" key="5">
    <source>
        <dbReference type="EMBL" id="ADH63070.1"/>
    </source>
</evidence>
<dbReference type="Gene3D" id="3.40.50.720">
    <property type="entry name" value="NAD(P)-binding Rossmann-like Domain"/>
    <property type="match status" value="1"/>
</dbReference>
<keyword evidence="2" id="KW-0560">Oxidoreductase</keyword>
<dbReference type="InterPro" id="IPR020904">
    <property type="entry name" value="Sc_DH/Rdtase_CS"/>
</dbReference>
<dbReference type="KEGG" id="msv:Mesil_1171"/>
<dbReference type="PRINTS" id="PR00080">
    <property type="entry name" value="SDRFAMILY"/>
</dbReference>
<dbReference type="PRINTS" id="PR00081">
    <property type="entry name" value="GDHRDH"/>
</dbReference>
<dbReference type="InterPro" id="IPR002347">
    <property type="entry name" value="SDR_fam"/>
</dbReference>
<name>D7BDR9_ALLS1</name>
<dbReference type="InterPro" id="IPR057326">
    <property type="entry name" value="KR_dom"/>
</dbReference>
<dbReference type="PROSITE" id="PS00061">
    <property type="entry name" value="ADH_SHORT"/>
    <property type="match status" value="1"/>
</dbReference>
<dbReference type="STRING" id="526227.Mesil_1171"/>
<dbReference type="Pfam" id="PF00106">
    <property type="entry name" value="adh_short"/>
    <property type="match status" value="1"/>
</dbReference>
<dbReference type="SUPFAM" id="SSF51735">
    <property type="entry name" value="NAD(P)-binding Rossmann-fold domains"/>
    <property type="match status" value="1"/>
</dbReference>
<comment type="similarity">
    <text evidence="1 3">Belongs to the short-chain dehydrogenases/reductases (SDR) family.</text>
</comment>
<dbReference type="EMBL" id="CP002042">
    <property type="protein sequence ID" value="ADH63070.1"/>
    <property type="molecule type" value="Genomic_DNA"/>
</dbReference>
<dbReference type="GO" id="GO:0016491">
    <property type="term" value="F:oxidoreductase activity"/>
    <property type="evidence" value="ECO:0007669"/>
    <property type="project" value="UniProtKB-KW"/>
</dbReference>
<accession>D7BDR9</accession>
<proteinExistence type="inferred from homology"/>
<dbReference type="InterPro" id="IPR036291">
    <property type="entry name" value="NAD(P)-bd_dom_sf"/>
</dbReference>
<dbReference type="GO" id="GO:0016020">
    <property type="term" value="C:membrane"/>
    <property type="evidence" value="ECO:0007669"/>
    <property type="project" value="TreeGrafter"/>
</dbReference>
<dbReference type="OrthoDB" id="9803333at2"/>